<dbReference type="NCBIfam" id="TIGR00666">
    <property type="entry name" value="PBP4"/>
    <property type="match status" value="1"/>
</dbReference>
<dbReference type="AlphaFoldDB" id="I4G6U6"/>
<sequence length="493" mass="54187">MVTKAAKLESIYLLPRFNSMLTRRSKLSFLLGTCSLFLWVNHPLTLATPISQDNSPPSQFICPADLATEIDRILSQPDYQGAYWGILVKSLNSQENLYSLHENNFFTPASTAKLLTTAAAFSKFNRDYRLKTPILAQGNPPDLATLTLVGRGDATITTEKLEKLAEKLKEQGINSISRLIVVASPFVVSDSQKTWEWEDVFFDYAVPASSLVLNENSVTLRLLPRQLGQSLDLQWSDPIAAKQWLIENQTSTAAQGSPNTLAIKGNLANNRLIITGSLAIDSQDDFNLAIPQPSEYFLDRWRNILEKAGITVKNAEISSEILGYEITNLESEPLAYLVEKVNKNSDNLLAETLLQMLGGVSGLQETLTKLGINSDGYKIGDGSGLSRQNLIKPNTLGQILQLMAENPDYRRSLAIGGIDGTLTNRFRQTPLEGRLQAKTGTLTGVTALAGYLETADNQPLIFSITVNNSDKPATTLRNGIDEVILLLGQLKRC</sequence>
<protein>
    <submittedName>
        <fullName evidence="3">D-alanyl-D-alanine carboxypeptidase/D-alanyl-D-alanine-endopeptidase</fullName>
    </submittedName>
</protein>
<evidence type="ECO:0000256" key="2">
    <source>
        <dbReference type="ARBA" id="ARBA00022801"/>
    </source>
</evidence>
<dbReference type="PRINTS" id="PR00922">
    <property type="entry name" value="DADACBPTASE3"/>
</dbReference>
<dbReference type="EMBL" id="CAIJ01000425">
    <property type="protein sequence ID" value="CCI03657.1"/>
    <property type="molecule type" value="Genomic_DNA"/>
</dbReference>
<dbReference type="InterPro" id="IPR012338">
    <property type="entry name" value="Beta-lactam/transpept-like"/>
</dbReference>
<evidence type="ECO:0000313" key="4">
    <source>
        <dbReference type="Proteomes" id="UP000003480"/>
    </source>
</evidence>
<comment type="caution">
    <text evidence="3">The sequence shown here is derived from an EMBL/GenBank/DDBJ whole genome shotgun (WGS) entry which is preliminary data.</text>
</comment>
<evidence type="ECO:0000256" key="1">
    <source>
        <dbReference type="ARBA" id="ARBA00006096"/>
    </source>
</evidence>
<dbReference type="PANTHER" id="PTHR30023">
    <property type="entry name" value="D-ALANYL-D-ALANINE CARBOXYPEPTIDASE"/>
    <property type="match status" value="1"/>
</dbReference>
<reference evidence="3 4" key="1">
    <citation type="submission" date="2012-04" db="EMBL/GenBank/DDBJ databases">
        <authorList>
            <person name="Genoscope - CEA"/>
        </authorList>
    </citation>
    <scope>NUCLEOTIDE SEQUENCE [LARGE SCALE GENOMIC DNA]</scope>
    <source>
        <strain evidence="3 4">9443</strain>
    </source>
</reference>
<organism evidence="3 4">
    <name type="scientific">Microcystis aeruginosa PCC 9443</name>
    <dbReference type="NCBI Taxonomy" id="1160281"/>
    <lineage>
        <taxon>Bacteria</taxon>
        <taxon>Bacillati</taxon>
        <taxon>Cyanobacteriota</taxon>
        <taxon>Cyanophyceae</taxon>
        <taxon>Oscillatoriophycideae</taxon>
        <taxon>Chroococcales</taxon>
        <taxon>Microcystaceae</taxon>
        <taxon>Microcystis</taxon>
    </lineage>
</organism>
<keyword evidence="3" id="KW-0645">Protease</keyword>
<evidence type="ECO:0000313" key="3">
    <source>
        <dbReference type="EMBL" id="CCI03657.1"/>
    </source>
</evidence>
<keyword evidence="2" id="KW-0378">Hydrolase</keyword>
<dbReference type="PANTHER" id="PTHR30023:SF0">
    <property type="entry name" value="PENICILLIN-SENSITIVE CARBOXYPEPTIDASE A"/>
    <property type="match status" value="1"/>
</dbReference>
<dbReference type="HOGENOM" id="CLU_017692_1_2_3"/>
<keyword evidence="3" id="KW-0121">Carboxypeptidase</keyword>
<dbReference type="GO" id="GO:0004185">
    <property type="term" value="F:serine-type carboxypeptidase activity"/>
    <property type="evidence" value="ECO:0007669"/>
    <property type="project" value="InterPro"/>
</dbReference>
<comment type="similarity">
    <text evidence="1">Belongs to the peptidase S13 family.</text>
</comment>
<accession>I4G6U6</accession>
<dbReference type="Gene3D" id="3.40.710.10">
    <property type="entry name" value="DD-peptidase/beta-lactamase superfamily"/>
    <property type="match status" value="2"/>
</dbReference>
<dbReference type="GO" id="GO:0006508">
    <property type="term" value="P:proteolysis"/>
    <property type="evidence" value="ECO:0007669"/>
    <property type="project" value="InterPro"/>
</dbReference>
<dbReference type="InterPro" id="IPR000667">
    <property type="entry name" value="Peptidase_S13"/>
</dbReference>
<proteinExistence type="inferred from homology"/>
<dbReference type="SUPFAM" id="SSF56601">
    <property type="entry name" value="beta-lactamase/transpeptidase-like"/>
    <property type="match status" value="1"/>
</dbReference>
<name>I4G6U6_MICAE</name>
<dbReference type="Pfam" id="PF02113">
    <property type="entry name" value="Peptidase_S13"/>
    <property type="match status" value="1"/>
</dbReference>
<gene>
    <name evidence="3" type="primary">dacB</name>
    <name evidence="3" type="ORF">MICAC_4810022</name>
</gene>
<dbReference type="Proteomes" id="UP000003480">
    <property type="component" value="Unassembled WGS sequence"/>
</dbReference>
<dbReference type="Gene3D" id="3.50.80.20">
    <property type="entry name" value="D-Ala-D-Ala carboxypeptidase C, peptidase S13"/>
    <property type="match status" value="1"/>
</dbReference>
<dbReference type="GO" id="GO:0000270">
    <property type="term" value="P:peptidoglycan metabolic process"/>
    <property type="evidence" value="ECO:0007669"/>
    <property type="project" value="TreeGrafter"/>
</dbReference>
<dbReference type="MEROPS" id="S13.002"/>